<name>A0A915D918_9BILA</name>
<protein>
    <submittedName>
        <fullName evidence="2">Uncharacterized protein</fullName>
    </submittedName>
</protein>
<reference evidence="2" key="1">
    <citation type="submission" date="2022-11" db="UniProtKB">
        <authorList>
            <consortium name="WormBaseParasite"/>
        </authorList>
    </citation>
    <scope>IDENTIFICATION</scope>
</reference>
<organism evidence="1 2">
    <name type="scientific">Ditylenchus dipsaci</name>
    <dbReference type="NCBI Taxonomy" id="166011"/>
    <lineage>
        <taxon>Eukaryota</taxon>
        <taxon>Metazoa</taxon>
        <taxon>Ecdysozoa</taxon>
        <taxon>Nematoda</taxon>
        <taxon>Chromadorea</taxon>
        <taxon>Rhabditida</taxon>
        <taxon>Tylenchina</taxon>
        <taxon>Tylenchomorpha</taxon>
        <taxon>Sphaerularioidea</taxon>
        <taxon>Anguinidae</taxon>
        <taxon>Anguininae</taxon>
        <taxon>Ditylenchus</taxon>
    </lineage>
</organism>
<evidence type="ECO:0000313" key="2">
    <source>
        <dbReference type="WBParaSite" id="jg16721"/>
    </source>
</evidence>
<keyword evidence="1" id="KW-1185">Reference proteome</keyword>
<accession>A0A915D918</accession>
<dbReference type="AlphaFoldDB" id="A0A915D918"/>
<proteinExistence type="predicted"/>
<dbReference type="WBParaSite" id="jg16721">
    <property type="protein sequence ID" value="jg16721"/>
    <property type="gene ID" value="jg16721"/>
</dbReference>
<sequence length="77" mass="8869">MVDAEKVGIKDGGRIIRLIGTDEEILYRLGQISSSILAEMEASRRPYNAEEIELLRGYFEYLEEQNNSYLLKSLKKT</sequence>
<evidence type="ECO:0000313" key="1">
    <source>
        <dbReference type="Proteomes" id="UP000887574"/>
    </source>
</evidence>
<dbReference type="Proteomes" id="UP000887574">
    <property type="component" value="Unplaced"/>
</dbReference>